<proteinExistence type="predicted"/>
<protein>
    <submittedName>
        <fullName evidence="1">Uncharacterized protein</fullName>
    </submittedName>
</protein>
<name>A0A0A9H3U4_ARUDO</name>
<evidence type="ECO:0000313" key="1">
    <source>
        <dbReference type="EMBL" id="JAE29516.1"/>
    </source>
</evidence>
<reference evidence="1" key="1">
    <citation type="submission" date="2014-09" db="EMBL/GenBank/DDBJ databases">
        <authorList>
            <person name="Magalhaes I.L.F."/>
            <person name="Oliveira U."/>
            <person name="Santos F.R."/>
            <person name="Vidigal T.H.D.A."/>
            <person name="Brescovit A.D."/>
            <person name="Santos A.J."/>
        </authorList>
    </citation>
    <scope>NUCLEOTIDE SEQUENCE</scope>
    <source>
        <tissue evidence="1">Shoot tissue taken approximately 20 cm above the soil surface</tissue>
    </source>
</reference>
<dbReference type="EMBL" id="GBRH01168380">
    <property type="protein sequence ID" value="JAE29516.1"/>
    <property type="molecule type" value="Transcribed_RNA"/>
</dbReference>
<dbReference type="AlphaFoldDB" id="A0A0A9H3U4"/>
<reference evidence="1" key="2">
    <citation type="journal article" date="2015" name="Data Brief">
        <title>Shoot transcriptome of the giant reed, Arundo donax.</title>
        <authorList>
            <person name="Barrero R.A."/>
            <person name="Guerrero F.D."/>
            <person name="Moolhuijzen P."/>
            <person name="Goolsby J.A."/>
            <person name="Tidwell J."/>
            <person name="Bellgard S.E."/>
            <person name="Bellgard M.I."/>
        </authorList>
    </citation>
    <scope>NUCLEOTIDE SEQUENCE</scope>
    <source>
        <tissue evidence="1">Shoot tissue taken approximately 20 cm above the soil surface</tissue>
    </source>
</reference>
<organism evidence="1">
    <name type="scientific">Arundo donax</name>
    <name type="common">Giant reed</name>
    <name type="synonym">Donax arundinaceus</name>
    <dbReference type="NCBI Taxonomy" id="35708"/>
    <lineage>
        <taxon>Eukaryota</taxon>
        <taxon>Viridiplantae</taxon>
        <taxon>Streptophyta</taxon>
        <taxon>Embryophyta</taxon>
        <taxon>Tracheophyta</taxon>
        <taxon>Spermatophyta</taxon>
        <taxon>Magnoliopsida</taxon>
        <taxon>Liliopsida</taxon>
        <taxon>Poales</taxon>
        <taxon>Poaceae</taxon>
        <taxon>PACMAD clade</taxon>
        <taxon>Arundinoideae</taxon>
        <taxon>Arundineae</taxon>
        <taxon>Arundo</taxon>
    </lineage>
</organism>
<accession>A0A0A9H3U4</accession>
<sequence>MSFPVGSLEKFEQLPEFKILLYKIGIFGL</sequence>